<dbReference type="EC" id="1.-.-.-" evidence="2"/>
<evidence type="ECO:0000259" key="1">
    <source>
        <dbReference type="Pfam" id="PF01243"/>
    </source>
</evidence>
<reference evidence="2" key="1">
    <citation type="submission" date="2023-06" db="EMBL/GenBank/DDBJ databases">
        <title>Identification of two novel mycobacterium reveal diversities and complexities of Mycobacterium gordonae clade.</title>
        <authorList>
            <person name="Matsumoto Y."/>
            <person name="Nakamura S."/>
            <person name="Motooka D."/>
            <person name="Fukushima K."/>
        </authorList>
    </citation>
    <scope>NUCLEOTIDE SEQUENCE</scope>
    <source>
        <strain evidence="2">TY812</strain>
    </source>
</reference>
<dbReference type="EMBL" id="JAUFSA010000002">
    <property type="protein sequence ID" value="MDP7738683.1"/>
    <property type="molecule type" value="Genomic_DNA"/>
</dbReference>
<dbReference type="InterPro" id="IPR011576">
    <property type="entry name" value="Pyridox_Oxase_N"/>
</dbReference>
<dbReference type="PANTHER" id="PTHR42815:SF2">
    <property type="entry name" value="FAD-BINDING, PUTATIVE (AFU_ORTHOLOGUE AFUA_6G07600)-RELATED"/>
    <property type="match status" value="1"/>
</dbReference>
<evidence type="ECO:0000313" key="2">
    <source>
        <dbReference type="EMBL" id="MDP7738683.1"/>
    </source>
</evidence>
<dbReference type="EC" id="1.4.3.5" evidence="2"/>
<dbReference type="SUPFAM" id="SSF50475">
    <property type="entry name" value="FMN-binding split barrel"/>
    <property type="match status" value="2"/>
</dbReference>
<name>A0A4R5WDA3_9MYCO</name>
<dbReference type="Pfam" id="PF01243">
    <property type="entry name" value="PNPOx_N"/>
    <property type="match status" value="1"/>
</dbReference>
<dbReference type="GO" id="GO:0004733">
    <property type="term" value="F:pyridoxamine phosphate oxidase activity"/>
    <property type="evidence" value="ECO:0007669"/>
    <property type="project" value="UniProtKB-EC"/>
</dbReference>
<dbReference type="Gene3D" id="2.30.110.10">
    <property type="entry name" value="Electron Transport, Fmn-binding Protein, Chain A"/>
    <property type="match status" value="2"/>
</dbReference>
<keyword evidence="2" id="KW-0560">Oxidoreductase</keyword>
<dbReference type="InterPro" id="IPR012349">
    <property type="entry name" value="Split_barrel_FMN-bd"/>
</dbReference>
<evidence type="ECO:0000313" key="3">
    <source>
        <dbReference type="Proteomes" id="UP001229081"/>
    </source>
</evidence>
<dbReference type="Proteomes" id="UP001229081">
    <property type="component" value="Unassembled WGS sequence"/>
</dbReference>
<gene>
    <name evidence="2" type="ORF">QXL92_28510</name>
</gene>
<proteinExistence type="predicted"/>
<comment type="caution">
    <text evidence="2">The sequence shown here is derived from an EMBL/GenBank/DDBJ whole genome shotgun (WGS) entry which is preliminary data.</text>
</comment>
<organism evidence="2 3">
    <name type="scientific">Mycobacterium paragordonae</name>
    <dbReference type="NCBI Taxonomy" id="1389713"/>
    <lineage>
        <taxon>Bacteria</taxon>
        <taxon>Bacillati</taxon>
        <taxon>Actinomycetota</taxon>
        <taxon>Actinomycetes</taxon>
        <taxon>Mycobacteriales</taxon>
        <taxon>Mycobacteriaceae</taxon>
        <taxon>Mycobacterium</taxon>
    </lineage>
</organism>
<feature type="domain" description="Pyridoxamine 5'-phosphate oxidase N-terminal" evidence="1">
    <location>
        <begin position="176"/>
        <end position="263"/>
    </location>
</feature>
<accession>A0A4R5WDA3</accession>
<sequence length="283" mass="29784">MADNPRAAAVGFHPGELAVQRQAGVQAAAARLAPMVAGGKLGAGAGAFLATATFAALTARDAAGRLWVSPLSGPAGFLRVASPSGLWIETTARAADPLRELPVDQPIGLVVMDFAHRRRLRINGMLTGAGSEGLVVDVEQAYGNCPQYITPRHLRNGTDHNPNVFRGNELRPQDIDLVQAADTFFLGTTHPDSGNDASHRGGPAGFVHVASGGLWWPDFPGNNMFNSFGNLIVDPTAALLFVDFRSGATLQLTGTASVHWDTEPGARRVMFAPHEVIAIDAPV</sequence>
<dbReference type="RefSeq" id="WP_133437815.1">
    <property type="nucleotide sequence ID" value="NZ_JAUFSA010000002.1"/>
</dbReference>
<protein>
    <submittedName>
        <fullName evidence="2">Pyridoxamine 5'-phosphate oxidase family protein</fullName>
        <ecNumber evidence="2">1.-.-.-</ecNumber>
        <ecNumber evidence="2">1.4.3.5</ecNumber>
    </submittedName>
</protein>
<dbReference type="PANTHER" id="PTHR42815">
    <property type="entry name" value="FAD-BINDING, PUTATIVE (AFU_ORTHOLOGUE AFUA_6G07600)-RELATED"/>
    <property type="match status" value="1"/>
</dbReference>
<dbReference type="AlphaFoldDB" id="A0A4R5WDA3"/>